<organism evidence="3 4">
    <name type="scientific">Sporothrix stenoceras</name>
    <dbReference type="NCBI Taxonomy" id="5173"/>
    <lineage>
        <taxon>Eukaryota</taxon>
        <taxon>Fungi</taxon>
        <taxon>Dikarya</taxon>
        <taxon>Ascomycota</taxon>
        <taxon>Pezizomycotina</taxon>
        <taxon>Sordariomycetes</taxon>
        <taxon>Sordariomycetidae</taxon>
        <taxon>Ophiostomatales</taxon>
        <taxon>Ophiostomataceae</taxon>
        <taxon>Sporothrix</taxon>
    </lineage>
</organism>
<keyword evidence="1" id="KW-0175">Coiled coil</keyword>
<feature type="compositionally biased region" description="Basic and acidic residues" evidence="2">
    <location>
        <begin position="1"/>
        <end position="11"/>
    </location>
</feature>
<dbReference type="EMBL" id="JAWCUI010000063">
    <property type="protein sequence ID" value="KAL1890300.1"/>
    <property type="molecule type" value="Genomic_DNA"/>
</dbReference>
<proteinExistence type="predicted"/>
<evidence type="ECO:0000313" key="4">
    <source>
        <dbReference type="Proteomes" id="UP001583186"/>
    </source>
</evidence>
<protein>
    <submittedName>
        <fullName evidence="3">Uncharacterized protein</fullName>
    </submittedName>
</protein>
<gene>
    <name evidence="3" type="ORF">Sste5346_008302</name>
</gene>
<name>A0ABR3YQN3_9PEZI</name>
<sequence length="289" mass="32812">MYDKQQNDRTQPRGQIQGRPNVARGPPDRMYSRCRTHDPIFVTAGPPIPEHVLSQTCKVAANISAGYLERRPMWVLGLRPGDASTQKLASRLVRGHVETLRDDHATLLQYWQTDRSQTCKARSIFQAVMDNFPLEPGRPWTLWAFRHMWDQRPVALKTGKDVLFFLEENMRELSAGPTQGTPMMQPGLPSDFGYEDGRMVTQFVVEASLTWPKLFQVTGGSDDDQEEEEDEEEAMIRIEMAKLKLEWKEAAEQEVMAAEQKSVEAKEKALVKLAAESTPTPLIKKLMGV</sequence>
<reference evidence="3 4" key="1">
    <citation type="journal article" date="2024" name="IMA Fungus">
        <title>IMA Genome - F19 : A genome assembly and annotation guide to empower mycologists, including annotated draft genome sequences of Ceratocystis pirilliformis, Diaporthe australafricana, Fusarium ophioides, Paecilomyces lecythidis, and Sporothrix stenoceras.</title>
        <authorList>
            <person name="Aylward J."/>
            <person name="Wilson A.M."/>
            <person name="Visagie C.M."/>
            <person name="Spraker J."/>
            <person name="Barnes I."/>
            <person name="Buitendag C."/>
            <person name="Ceriani C."/>
            <person name="Del Mar Angel L."/>
            <person name="du Plessis D."/>
            <person name="Fuchs T."/>
            <person name="Gasser K."/>
            <person name="Kramer D."/>
            <person name="Li W."/>
            <person name="Munsamy K."/>
            <person name="Piso A."/>
            <person name="Price J.L."/>
            <person name="Sonnekus B."/>
            <person name="Thomas C."/>
            <person name="van der Nest A."/>
            <person name="van Dijk A."/>
            <person name="van Heerden A."/>
            <person name="van Vuuren N."/>
            <person name="Yilmaz N."/>
            <person name="Duong T.A."/>
            <person name="van der Merwe N.A."/>
            <person name="Wingfield M.J."/>
            <person name="Wingfield B.D."/>
        </authorList>
    </citation>
    <scope>NUCLEOTIDE SEQUENCE [LARGE SCALE GENOMIC DNA]</scope>
    <source>
        <strain evidence="3 4">CMW 5346</strain>
    </source>
</reference>
<evidence type="ECO:0000313" key="3">
    <source>
        <dbReference type="EMBL" id="KAL1890300.1"/>
    </source>
</evidence>
<dbReference type="Proteomes" id="UP001583186">
    <property type="component" value="Unassembled WGS sequence"/>
</dbReference>
<feature type="coiled-coil region" evidence="1">
    <location>
        <begin position="248"/>
        <end position="276"/>
    </location>
</feature>
<feature type="region of interest" description="Disordered" evidence="2">
    <location>
        <begin position="1"/>
        <end position="30"/>
    </location>
</feature>
<keyword evidence="4" id="KW-1185">Reference proteome</keyword>
<comment type="caution">
    <text evidence="3">The sequence shown here is derived from an EMBL/GenBank/DDBJ whole genome shotgun (WGS) entry which is preliminary data.</text>
</comment>
<evidence type="ECO:0000256" key="1">
    <source>
        <dbReference type="SAM" id="Coils"/>
    </source>
</evidence>
<evidence type="ECO:0000256" key="2">
    <source>
        <dbReference type="SAM" id="MobiDB-lite"/>
    </source>
</evidence>
<accession>A0ABR3YQN3</accession>